<feature type="transmembrane region" description="Helical" evidence="1">
    <location>
        <begin position="208"/>
        <end position="225"/>
    </location>
</feature>
<sequence length="506" mass="56198">MPIRQFFPSLRPLHWALLAVLIGCALLPVIAAPIPGLADLPNHIARHHVFFHHGEDGPLDRYFDVEWRWIGNLGVDLPVLGLMHWMDAESATRIVVACIAPLMVLALLALSRAAHGRISASAMLAMPVIYHHAYMYGFVNYSLSVALGLLLFALWLARPPEGWRGALLYMLLSLAVWTAHMGGWSIMCVAAGFAELIRLRSPRDIVGAARRLWPLATPIVPLLLWRGEPTGAPLYIWTDQNIFWAKILNFITVMKGWSREADLAMTGAIGLLALLALFWAGRRRLDPRLAAAGVGVCLMATLMPTTMLGSWGADFRVAPAGVILLLLSISPAADPRRERLVFAAGLLLFVVRSVGIAASWHRASAVLERRLDTMLEAVPQGSRMGFIAVQSDCDYPWVLNPDRKLPGLAIARRDVFTNTMFKVDGADLMTIRDPRDRAVWYDLSEDVLPLCPVNAIDYPGLRQRTEEMARDRFDRIWIWGAPADRIPIPPGYRLLRASGEDVMIGR</sequence>
<evidence type="ECO:0000256" key="1">
    <source>
        <dbReference type="SAM" id="Phobius"/>
    </source>
</evidence>
<gene>
    <name evidence="2" type="ORF">GGR43_003713</name>
</gene>
<keyword evidence="1" id="KW-0812">Transmembrane</keyword>
<feature type="transmembrane region" description="Helical" evidence="1">
    <location>
        <begin position="91"/>
        <end position="113"/>
    </location>
</feature>
<dbReference type="RefSeq" id="WP_188073395.1">
    <property type="nucleotide sequence ID" value="NZ_BSPS01000027.1"/>
</dbReference>
<feature type="transmembrane region" description="Helical" evidence="1">
    <location>
        <begin position="340"/>
        <end position="360"/>
    </location>
</feature>
<feature type="transmembrane region" description="Helical" evidence="1">
    <location>
        <begin position="289"/>
        <end position="309"/>
    </location>
</feature>
<comment type="caution">
    <text evidence="2">The sequence shown here is derived from an EMBL/GenBank/DDBJ whole genome shotgun (WGS) entry which is preliminary data.</text>
</comment>
<name>A0A7W6FSE6_9SPHN</name>
<evidence type="ECO:0000313" key="3">
    <source>
        <dbReference type="Proteomes" id="UP000571950"/>
    </source>
</evidence>
<evidence type="ECO:0000313" key="2">
    <source>
        <dbReference type="EMBL" id="MBB3927974.1"/>
    </source>
</evidence>
<evidence type="ECO:0008006" key="4">
    <source>
        <dbReference type="Google" id="ProtNLM"/>
    </source>
</evidence>
<feature type="transmembrane region" description="Helical" evidence="1">
    <location>
        <begin position="134"/>
        <end position="156"/>
    </location>
</feature>
<feature type="transmembrane region" description="Helical" evidence="1">
    <location>
        <begin position="263"/>
        <end position="280"/>
    </location>
</feature>
<protein>
    <recommendedName>
        <fullName evidence="4">Glycosyltransferase RgtA/B/C/D-like domain-containing protein</fullName>
    </recommendedName>
</protein>
<proteinExistence type="predicted"/>
<dbReference type="PROSITE" id="PS51257">
    <property type="entry name" value="PROKAR_LIPOPROTEIN"/>
    <property type="match status" value="1"/>
</dbReference>
<keyword evidence="1" id="KW-1133">Transmembrane helix</keyword>
<keyword evidence="3" id="KW-1185">Reference proteome</keyword>
<feature type="transmembrane region" description="Helical" evidence="1">
    <location>
        <begin position="315"/>
        <end position="333"/>
    </location>
</feature>
<accession>A0A7W6FSE6</accession>
<keyword evidence="1" id="KW-0472">Membrane</keyword>
<dbReference type="Proteomes" id="UP000571950">
    <property type="component" value="Unassembled WGS sequence"/>
</dbReference>
<dbReference type="EMBL" id="JACIDT010000017">
    <property type="protein sequence ID" value="MBB3927974.1"/>
    <property type="molecule type" value="Genomic_DNA"/>
</dbReference>
<organism evidence="2 3">
    <name type="scientific">Sphingobium jiangsuense</name>
    <dbReference type="NCBI Taxonomy" id="870476"/>
    <lineage>
        <taxon>Bacteria</taxon>
        <taxon>Pseudomonadati</taxon>
        <taxon>Pseudomonadota</taxon>
        <taxon>Alphaproteobacteria</taxon>
        <taxon>Sphingomonadales</taxon>
        <taxon>Sphingomonadaceae</taxon>
        <taxon>Sphingobium</taxon>
    </lineage>
</organism>
<feature type="transmembrane region" description="Helical" evidence="1">
    <location>
        <begin position="168"/>
        <end position="196"/>
    </location>
</feature>
<reference evidence="2 3" key="1">
    <citation type="submission" date="2020-08" db="EMBL/GenBank/DDBJ databases">
        <title>Genomic Encyclopedia of Type Strains, Phase IV (KMG-IV): sequencing the most valuable type-strain genomes for metagenomic binning, comparative biology and taxonomic classification.</title>
        <authorList>
            <person name="Goeker M."/>
        </authorList>
    </citation>
    <scope>NUCLEOTIDE SEQUENCE [LARGE SCALE GENOMIC DNA]</scope>
    <source>
        <strain evidence="2 3">DSM 26189</strain>
    </source>
</reference>
<dbReference type="AlphaFoldDB" id="A0A7W6FSE6"/>